<feature type="domain" description="MINDY deubiquitinase" evidence="2">
    <location>
        <begin position="302"/>
        <end position="357"/>
    </location>
</feature>
<evidence type="ECO:0000313" key="3">
    <source>
        <dbReference type="EMBL" id="KAH8987428.1"/>
    </source>
</evidence>
<dbReference type="Pfam" id="PF04424">
    <property type="entry name" value="MINDY_DUB"/>
    <property type="match status" value="2"/>
</dbReference>
<keyword evidence="4" id="KW-1185">Reference proteome</keyword>
<dbReference type="PANTHER" id="PTHR18063">
    <property type="entry name" value="NF-E2 INDUCIBLE PROTEIN"/>
    <property type="match status" value="1"/>
</dbReference>
<dbReference type="InterPro" id="IPR007518">
    <property type="entry name" value="MINDY"/>
</dbReference>
<dbReference type="InterPro" id="IPR033979">
    <property type="entry name" value="MINDY_domain"/>
</dbReference>
<dbReference type="GO" id="GO:0071108">
    <property type="term" value="P:protein K48-linked deubiquitination"/>
    <property type="evidence" value="ECO:0007669"/>
    <property type="project" value="TreeGrafter"/>
</dbReference>
<reference evidence="3" key="1">
    <citation type="submission" date="2022-01" db="EMBL/GenBank/DDBJ databases">
        <title>Comparative genomics reveals a dynamic genome evolution in the ectomycorrhizal milk-cap (Lactarius) mushrooms.</title>
        <authorList>
            <consortium name="DOE Joint Genome Institute"/>
            <person name="Lebreton A."/>
            <person name="Tang N."/>
            <person name="Kuo A."/>
            <person name="LaButti K."/>
            <person name="Drula E."/>
            <person name="Barry K."/>
            <person name="Clum A."/>
            <person name="Lipzen A."/>
            <person name="Mousain D."/>
            <person name="Ng V."/>
            <person name="Wang R."/>
            <person name="Wang X."/>
            <person name="Dai Y."/>
            <person name="Henrissat B."/>
            <person name="Grigoriev I.V."/>
            <person name="Guerin-Laguette A."/>
            <person name="Yu F."/>
            <person name="Martin F.M."/>
        </authorList>
    </citation>
    <scope>NUCLEOTIDE SEQUENCE</scope>
    <source>
        <strain evidence="3">QP</strain>
    </source>
</reference>
<feature type="domain" description="MINDY deubiquitinase" evidence="2">
    <location>
        <begin position="55"/>
        <end position="270"/>
    </location>
</feature>
<dbReference type="GO" id="GO:0016807">
    <property type="term" value="F:cysteine-type carboxypeptidase activity"/>
    <property type="evidence" value="ECO:0007669"/>
    <property type="project" value="TreeGrafter"/>
</dbReference>
<dbReference type="GO" id="GO:0071944">
    <property type="term" value="C:cell periphery"/>
    <property type="evidence" value="ECO:0007669"/>
    <property type="project" value="TreeGrafter"/>
</dbReference>
<feature type="compositionally biased region" description="Basic residues" evidence="1">
    <location>
        <begin position="430"/>
        <end position="439"/>
    </location>
</feature>
<comment type="caution">
    <text evidence="3">The sequence shown here is derived from an EMBL/GenBank/DDBJ whole genome shotgun (WGS) entry which is preliminary data.</text>
</comment>
<dbReference type="Proteomes" id="UP001201163">
    <property type="component" value="Unassembled WGS sequence"/>
</dbReference>
<feature type="compositionally biased region" description="Basic and acidic residues" evidence="1">
    <location>
        <begin position="34"/>
        <end position="51"/>
    </location>
</feature>
<feature type="region of interest" description="Disordered" evidence="1">
    <location>
        <begin position="408"/>
        <end position="446"/>
    </location>
</feature>
<protein>
    <recommendedName>
        <fullName evidence="2">MINDY deubiquitinase domain-containing protein</fullName>
    </recommendedName>
</protein>
<proteinExistence type="predicted"/>
<feature type="compositionally biased region" description="Low complexity" evidence="1">
    <location>
        <begin position="24"/>
        <end position="33"/>
    </location>
</feature>
<evidence type="ECO:0000256" key="1">
    <source>
        <dbReference type="SAM" id="MobiDB-lite"/>
    </source>
</evidence>
<name>A0AAD4LFB3_9AGAM</name>
<evidence type="ECO:0000259" key="2">
    <source>
        <dbReference type="Pfam" id="PF04424"/>
    </source>
</evidence>
<dbReference type="EMBL" id="JAKELL010000047">
    <property type="protein sequence ID" value="KAH8987428.1"/>
    <property type="molecule type" value="Genomic_DNA"/>
</dbReference>
<gene>
    <name evidence="3" type="ORF">EDB92DRAFT_1875632</name>
</gene>
<feature type="region of interest" description="Disordered" evidence="1">
    <location>
        <begin position="272"/>
        <end position="301"/>
    </location>
</feature>
<dbReference type="PANTHER" id="PTHR18063:SF6">
    <property type="entry name" value="UBIQUITIN CARBOXYL-TERMINAL HYDROLASE"/>
    <property type="match status" value="1"/>
</dbReference>
<feature type="compositionally biased region" description="Low complexity" evidence="1">
    <location>
        <begin position="277"/>
        <end position="292"/>
    </location>
</feature>
<feature type="compositionally biased region" description="Basic and acidic residues" evidence="1">
    <location>
        <begin position="408"/>
        <end position="420"/>
    </location>
</feature>
<dbReference type="AlphaFoldDB" id="A0AAD4LFB3"/>
<dbReference type="GO" id="GO:1990380">
    <property type="term" value="F:K48-linked deubiquitinase activity"/>
    <property type="evidence" value="ECO:0007669"/>
    <property type="project" value="InterPro"/>
</dbReference>
<dbReference type="GO" id="GO:0005829">
    <property type="term" value="C:cytosol"/>
    <property type="evidence" value="ECO:0007669"/>
    <property type="project" value="TreeGrafter"/>
</dbReference>
<sequence length="446" mass="48937">MQSPAELESALDKLTISPNSEQQPPHTTTAHPPTSDHHPESDAEPSEHDTSTQDIWYLKTIDFTSPSGTRRSYNIITQNYNGPCSFIAICNILILREQIEILPRDRKSVSYEFLAQLVGEYILLTAPEVDVSAALSMMPLTTKGMDLNPVFTSATAFRPATTGGELALFASAGITLVHGWLVDPASSEYAAVSHAGDYDSAVNLIVEADVLTRGLLVSGSGYGDGAGPSSPNINLTDEERRKVEDAVAIRTFLDSTRSQLTYHGLFTLASLQPGSKSEPSPSASASEPTATSIEPPQHPHPELFAHFRNSHLAVLYRHADALYTLVTDQVFLNEPSVVWERLEDVDQGAAVFVDSSFERATPVGGDWAGWTPASEAPGIVDPADRELALQLQNAEDEKAQRVRAKWEEERLAQRRRDEGATVRPIPIQHQPKRKEKHRKENNCLIM</sequence>
<dbReference type="GO" id="GO:0004843">
    <property type="term" value="F:cysteine-type deubiquitinase activity"/>
    <property type="evidence" value="ECO:0007669"/>
    <property type="project" value="InterPro"/>
</dbReference>
<evidence type="ECO:0000313" key="4">
    <source>
        <dbReference type="Proteomes" id="UP001201163"/>
    </source>
</evidence>
<organism evidence="3 4">
    <name type="scientific">Lactarius akahatsu</name>
    <dbReference type="NCBI Taxonomy" id="416441"/>
    <lineage>
        <taxon>Eukaryota</taxon>
        <taxon>Fungi</taxon>
        <taxon>Dikarya</taxon>
        <taxon>Basidiomycota</taxon>
        <taxon>Agaricomycotina</taxon>
        <taxon>Agaricomycetes</taxon>
        <taxon>Russulales</taxon>
        <taxon>Russulaceae</taxon>
        <taxon>Lactarius</taxon>
    </lineage>
</organism>
<feature type="region of interest" description="Disordered" evidence="1">
    <location>
        <begin position="1"/>
        <end position="51"/>
    </location>
</feature>
<accession>A0AAD4LFB3</accession>